<organism evidence="21">
    <name type="scientific">Murine hepatitis virus</name>
    <dbReference type="NCBI Taxonomy" id="11138"/>
    <lineage>
        <taxon>Viruses</taxon>
        <taxon>Riboviria</taxon>
        <taxon>Orthornavirae</taxon>
        <taxon>Pisuviricota</taxon>
        <taxon>Pisoniviricetes</taxon>
        <taxon>Nidovirales</taxon>
        <taxon>Cornidovirineae</taxon>
        <taxon>Coronaviridae</taxon>
        <taxon>Orthocoronavirinae</taxon>
        <taxon>Betacoronavirus</taxon>
        <taxon>Embecovirus</taxon>
        <taxon>Betacoronavirus muris</taxon>
        <taxon>Murine coronavirus</taxon>
    </lineage>
</organism>
<evidence type="ECO:0000256" key="10">
    <source>
        <dbReference type="ARBA" id="ARBA00022801"/>
    </source>
</evidence>
<keyword evidence="13" id="KW-0862">Zinc</keyword>
<dbReference type="PROSITE" id="PS51962">
    <property type="entry name" value="COV_NSP1"/>
    <property type="match status" value="1"/>
</dbReference>
<keyword evidence="8" id="KW-0479">Metal-binding</keyword>
<keyword evidence="15" id="KW-1190">Host gene expression shutoff by virus</keyword>
<keyword evidence="3" id="KW-0945">Host-virus interaction</keyword>
<keyword evidence="10" id="KW-0378">Hydrolase</keyword>
<dbReference type="PIR" id="A31167">
    <property type="entry name" value="A31167"/>
</dbReference>
<dbReference type="GO" id="GO:0003968">
    <property type="term" value="F:RNA-directed RNA polymerase activity"/>
    <property type="evidence" value="ECO:0007669"/>
    <property type="project" value="InterPro"/>
</dbReference>
<keyword evidence="6" id="KW-0645">Protease</keyword>
<comment type="similarity">
    <text evidence="1">Belongs to the coronaviruses polyprotein 1ab family.</text>
</comment>
<dbReference type="CDD" id="cd21879">
    <property type="entry name" value="MHV-like_Nsp1"/>
    <property type="match status" value="1"/>
</dbReference>
<keyword evidence="11" id="KW-0788">Thiol protease</keyword>
<evidence type="ECO:0000256" key="6">
    <source>
        <dbReference type="ARBA" id="ARBA00022670"/>
    </source>
</evidence>
<keyword evidence="9 17" id="KW-0863">Zinc-finger</keyword>
<dbReference type="GO" id="GO:0006508">
    <property type="term" value="P:proteolysis"/>
    <property type="evidence" value="ECO:0007669"/>
    <property type="project" value="UniProtKB-KW"/>
</dbReference>
<dbReference type="InterPro" id="IPR046443">
    <property type="entry name" value="a/bCoV_NSP1_glob"/>
</dbReference>
<dbReference type="InterPro" id="IPR002705">
    <property type="entry name" value="Pept_C30/C16_B_coronavir"/>
</dbReference>
<evidence type="ECO:0000259" key="20">
    <source>
        <dbReference type="PROSITE" id="PS51962"/>
    </source>
</evidence>
<evidence type="ECO:0000256" key="17">
    <source>
        <dbReference type="PROSITE-ProRule" id="PRU00444"/>
    </source>
</evidence>
<dbReference type="PROSITE" id="PS51124">
    <property type="entry name" value="PEPTIDASE_C16"/>
    <property type="match status" value="1"/>
</dbReference>
<evidence type="ECO:0000256" key="14">
    <source>
        <dbReference type="ARBA" id="ARBA00022884"/>
    </source>
</evidence>
<keyword evidence="5" id="KW-1132">Decay of host mRNAs by virus</keyword>
<dbReference type="InterPro" id="IPR022570">
    <property type="entry name" value="B-CoV_A_NSP1"/>
</dbReference>
<dbReference type="GO" id="GO:0003723">
    <property type="term" value="F:RNA binding"/>
    <property type="evidence" value="ECO:0007669"/>
    <property type="project" value="UniProtKB-KW"/>
</dbReference>
<evidence type="ECO:0000256" key="4">
    <source>
        <dbReference type="ARBA" id="ARBA00022603"/>
    </source>
</evidence>
<evidence type="ECO:0000256" key="18">
    <source>
        <dbReference type="SAM" id="MobiDB-lite"/>
    </source>
</evidence>
<evidence type="ECO:0000256" key="8">
    <source>
        <dbReference type="ARBA" id="ARBA00022723"/>
    </source>
</evidence>
<evidence type="ECO:0000313" key="21">
    <source>
        <dbReference type="EMBL" id="AAA91863.1"/>
    </source>
</evidence>
<evidence type="ECO:0000256" key="2">
    <source>
        <dbReference type="ARBA" id="ARBA00022557"/>
    </source>
</evidence>
<evidence type="ECO:0000256" key="12">
    <source>
        <dbReference type="ARBA" id="ARBA00022809"/>
    </source>
</evidence>
<dbReference type="MEROPS" id="C16.001"/>
<evidence type="ECO:0000259" key="19">
    <source>
        <dbReference type="PROSITE" id="PS51124"/>
    </source>
</evidence>
<evidence type="ECO:0000256" key="13">
    <source>
        <dbReference type="ARBA" id="ARBA00022833"/>
    </source>
</evidence>
<protein>
    <submittedName>
        <fullName evidence="21">Uncharacterized protein</fullName>
    </submittedName>
</protein>
<evidence type="ECO:0000256" key="15">
    <source>
        <dbReference type="ARBA" id="ARBA00022995"/>
    </source>
</evidence>
<reference evidence="21" key="1">
    <citation type="journal article" date="1988" name="Virology">
        <title>Primary structure and translation of a defective interfering RNA of murine coronavirus.</title>
        <authorList>
            <person name="Makino S."/>
            <person name="Shieh C.K."/>
            <person name="Soe L.H."/>
            <person name="Baker S.C."/>
            <person name="Lai M.M."/>
        </authorList>
    </citation>
    <scope>NUCLEOTIDE SEQUENCE</scope>
</reference>
<evidence type="ECO:0000256" key="7">
    <source>
        <dbReference type="ARBA" id="ARBA00022679"/>
    </source>
</evidence>
<dbReference type="Pfam" id="PF11963">
    <property type="entry name" value="B-CoV_A_NSP1"/>
    <property type="match status" value="1"/>
</dbReference>
<dbReference type="InterPro" id="IPR043178">
    <property type="entry name" value="PLpro_thumb_sf_CoV"/>
</dbReference>
<dbReference type="GO" id="GO:0039595">
    <property type="term" value="P:symbiont-mediated degradation of host mRNA"/>
    <property type="evidence" value="ECO:0007669"/>
    <property type="project" value="UniProtKB-KW"/>
</dbReference>
<evidence type="ECO:0000256" key="16">
    <source>
        <dbReference type="ARBA" id="ARBA00023247"/>
    </source>
</evidence>
<keyword evidence="7" id="KW-0808">Transferase</keyword>
<evidence type="ECO:0000256" key="9">
    <source>
        <dbReference type="ARBA" id="ARBA00022771"/>
    </source>
</evidence>
<dbReference type="SUPFAM" id="SSF53335">
    <property type="entry name" value="S-adenosyl-L-methionine-dependent methyltransferases"/>
    <property type="match status" value="1"/>
</dbReference>
<dbReference type="GO" id="GO:0039657">
    <property type="term" value="P:symbiont-mediated suppression of host gene expression"/>
    <property type="evidence" value="ECO:0007669"/>
    <property type="project" value="UniProtKB-KW"/>
</dbReference>
<feature type="domain" description="Peptidase C16" evidence="19">
    <location>
        <begin position="352"/>
        <end position="466"/>
    </location>
</feature>
<name>Q83496_9BETC</name>
<evidence type="ECO:0000256" key="5">
    <source>
        <dbReference type="ARBA" id="ARBA00022616"/>
    </source>
</evidence>
<feature type="domain" description="CoV Nsp1 globular" evidence="20">
    <location>
        <begin position="54"/>
        <end position="196"/>
    </location>
</feature>
<keyword evidence="2" id="KW-1192">Host mRNA suppression by virus</keyword>
<dbReference type="GO" id="GO:0008168">
    <property type="term" value="F:methyltransferase activity"/>
    <property type="evidence" value="ECO:0007669"/>
    <property type="project" value="UniProtKB-KW"/>
</dbReference>
<dbReference type="GO" id="GO:0032259">
    <property type="term" value="P:methylation"/>
    <property type="evidence" value="ECO:0007669"/>
    <property type="project" value="UniProtKB-KW"/>
</dbReference>
<dbReference type="Gene3D" id="1.10.8.1190">
    <property type="match status" value="1"/>
</dbReference>
<feature type="compositionally biased region" description="Basic residues" evidence="18">
    <location>
        <begin position="505"/>
        <end position="514"/>
    </location>
</feature>
<evidence type="ECO:0000256" key="11">
    <source>
        <dbReference type="ARBA" id="ARBA00022807"/>
    </source>
</evidence>
<dbReference type="EMBL" id="M23258">
    <property type="protein sequence ID" value="AAA91863.1"/>
    <property type="molecule type" value="Genomic_RNA"/>
</dbReference>
<keyword evidence="14" id="KW-0694">RNA-binding</keyword>
<keyword evidence="12" id="KW-1193">Eukaryotic host translation shutoff by virus</keyword>
<keyword evidence="16" id="KW-1262">Eukaryotic host gene expression shutoff by virus</keyword>
<sequence length="567" mass="62488">MAKMGKYGLGFKWAPEFPWMLPNASEKLGNPERSEEDGFCPSAAQEPKVKGKTLVNHVRVDCSRLPALECCVQSAIIRDIFVDEDPQKVEASTMMALQFGSAVLVKPSKRLSVQAWAKLGVLPKTPAMGLFKRFCLCNTRECVCDAHVAFQLFTVQPDGVCLGNGRFIGWFVPVTAIPEYAKQWLQPWSILLRKGGNKGSVTSGHSRRAVTMPVYDFNATDVVYADENQDDDADDPVVLVADTQEEDGVAREQVDSADSEICVAHTVGQEMTEPDVVGSQTPIASAEETEVGEACDREGIAEVKATVCADALDACPDQVEAFDIEKVEDSILSELQTELNAPADKTYEDVLAFDAIYSETLSAFYAVPSDETHFKVCGFYSPAIEATNCWLRSTLIVMQSLPLEFKDLGMQKLWLSYKAGYDQCFVDKLVKSAPKSIILPQGGYVADFAYFFLSQCSFKVHANWRCLKRFDSTLPGFETIMKVLNENLNAYQNQDGGADVVSPKPQRKRGTKQKAQKDEVDNVSVAKPKSSVQRNVSRELTPEDRSLLAQILDDGVVPDGLEDDSNV</sequence>
<accession>Q83496</accession>
<keyword evidence="4" id="KW-0489">Methyltransferase</keyword>
<dbReference type="InterPro" id="IPR013016">
    <property type="entry name" value="Peptidase_C16_CoV"/>
</dbReference>
<dbReference type="GO" id="GO:0008234">
    <property type="term" value="F:cysteine-type peptidase activity"/>
    <property type="evidence" value="ECO:0007669"/>
    <property type="project" value="UniProtKB-KW"/>
</dbReference>
<dbReference type="GO" id="GO:0008270">
    <property type="term" value="F:zinc ion binding"/>
    <property type="evidence" value="ECO:0007669"/>
    <property type="project" value="UniProtKB-KW"/>
</dbReference>
<feature type="region of interest" description="Disordered" evidence="18">
    <location>
        <begin position="494"/>
        <end position="540"/>
    </location>
</feature>
<proteinExistence type="inferred from homology"/>
<evidence type="ECO:0000256" key="1">
    <source>
        <dbReference type="ARBA" id="ARBA00008087"/>
    </source>
</evidence>
<dbReference type="Pfam" id="PF01831">
    <property type="entry name" value="Peptidase_C16"/>
    <property type="match status" value="1"/>
</dbReference>
<dbReference type="InterPro" id="IPR029063">
    <property type="entry name" value="SAM-dependent_MTases_sf"/>
</dbReference>
<evidence type="ECO:0000256" key="3">
    <source>
        <dbReference type="ARBA" id="ARBA00022581"/>
    </source>
</evidence>